<evidence type="ECO:0000256" key="2">
    <source>
        <dbReference type="ARBA" id="ARBA00004123"/>
    </source>
</evidence>
<protein>
    <recommendedName>
        <fullName evidence="7">Protein YAE1</fullName>
    </recommendedName>
    <alternativeName>
        <fullName evidence="6">Protein yae1</fullName>
    </alternativeName>
</protein>
<name>A0A8A3PBI3_9HELO</name>
<evidence type="ECO:0000256" key="8">
    <source>
        <dbReference type="ARBA" id="ARBA00022490"/>
    </source>
</evidence>
<evidence type="ECO:0000313" key="11">
    <source>
        <dbReference type="EMBL" id="QSZ32447.1"/>
    </source>
</evidence>
<dbReference type="GO" id="GO:0005737">
    <property type="term" value="C:cytoplasm"/>
    <property type="evidence" value="ECO:0007669"/>
    <property type="project" value="UniProtKB-SubCell"/>
</dbReference>
<evidence type="ECO:0000256" key="5">
    <source>
        <dbReference type="ARBA" id="ARBA00011427"/>
    </source>
</evidence>
<organism evidence="11 12">
    <name type="scientific">Monilinia vaccinii-corymbosi</name>
    <dbReference type="NCBI Taxonomy" id="61207"/>
    <lineage>
        <taxon>Eukaryota</taxon>
        <taxon>Fungi</taxon>
        <taxon>Dikarya</taxon>
        <taxon>Ascomycota</taxon>
        <taxon>Pezizomycotina</taxon>
        <taxon>Leotiomycetes</taxon>
        <taxon>Helotiales</taxon>
        <taxon>Sclerotiniaceae</taxon>
        <taxon>Monilinia</taxon>
    </lineage>
</organism>
<dbReference type="EMBL" id="CP063407">
    <property type="protein sequence ID" value="QSZ32447.1"/>
    <property type="molecule type" value="Genomic_DNA"/>
</dbReference>
<dbReference type="Pfam" id="PF09811">
    <property type="entry name" value="Yae1_N"/>
    <property type="match status" value="1"/>
</dbReference>
<reference evidence="11" key="1">
    <citation type="submission" date="2020-10" db="EMBL/GenBank/DDBJ databases">
        <title>Genome Sequence of Monilinia vaccinii-corymbosi Sheds Light on Mummy Berry Disease Infection of Blueberry and Mating Type.</title>
        <authorList>
            <person name="Yow A.G."/>
            <person name="Zhang Y."/>
            <person name="Bansal K."/>
            <person name="Eacker S.M."/>
            <person name="Sullivan S."/>
            <person name="Liachko I."/>
            <person name="Cubeta M.A."/>
            <person name="Rollins J.A."/>
            <person name="Ashrafi H."/>
        </authorList>
    </citation>
    <scope>NUCLEOTIDE SEQUENCE</scope>
    <source>
        <strain evidence="11">RL-1</strain>
    </source>
</reference>
<dbReference type="PANTHER" id="PTHR18829">
    <property type="entry name" value="PROTEIN YAE1 HOMOLOG"/>
    <property type="match status" value="1"/>
</dbReference>
<keyword evidence="12" id="KW-1185">Reference proteome</keyword>
<comment type="subunit">
    <text evidence="5">May form a complex with LTO1.</text>
</comment>
<evidence type="ECO:0000256" key="6">
    <source>
        <dbReference type="ARBA" id="ARBA00017286"/>
    </source>
</evidence>
<evidence type="ECO:0000256" key="3">
    <source>
        <dbReference type="ARBA" id="ARBA00004496"/>
    </source>
</evidence>
<dbReference type="AlphaFoldDB" id="A0A8A3PBI3"/>
<dbReference type="InterPro" id="IPR019191">
    <property type="entry name" value="Essential_protein_Yae1_N"/>
</dbReference>
<evidence type="ECO:0000259" key="10">
    <source>
        <dbReference type="Pfam" id="PF09811"/>
    </source>
</evidence>
<dbReference type="OrthoDB" id="20086at2759"/>
<feature type="domain" description="Essential protein Yae1 N-terminal" evidence="10">
    <location>
        <begin position="73"/>
        <end position="111"/>
    </location>
</feature>
<keyword evidence="8" id="KW-0963">Cytoplasm</keyword>
<evidence type="ECO:0000256" key="1">
    <source>
        <dbReference type="ARBA" id="ARBA00003836"/>
    </source>
</evidence>
<evidence type="ECO:0000256" key="4">
    <source>
        <dbReference type="ARBA" id="ARBA00007096"/>
    </source>
</evidence>
<comment type="subcellular location">
    <subcellularLocation>
        <location evidence="3">Cytoplasm</location>
    </subcellularLocation>
    <subcellularLocation>
        <location evidence="2">Nucleus</location>
    </subcellularLocation>
</comment>
<comment type="similarity">
    <text evidence="4">Belongs to the YAE1 family.</text>
</comment>
<dbReference type="Proteomes" id="UP000672032">
    <property type="component" value="Chromosome 3"/>
</dbReference>
<sequence>MFRDHELPMSPGTWPILSPEPTIHNDDFDDVFGSEPGSPAVHGSGGYGGDVFVNGNTEVSDIPRLKEKHETEGYRDGVTRGKAQRVQEGFDEGYGLGAVLGLKMGRVIGILEGVLGAVSVSAKKSQDAQWGGEKRRLEELLKNAKEELKTEKVFAREWWGEDGIWRFEIPREKEGKDVVFSDVAAAHPLLQKWQTIVDVEIQRWSLDMELMEGNEEDVVPVRQQMKADTVEQSIGSVKSDLNW</sequence>
<dbReference type="PANTHER" id="PTHR18829:SF0">
    <property type="entry name" value="PROTEIN YAE1 HOMOLOG"/>
    <property type="match status" value="1"/>
</dbReference>
<evidence type="ECO:0000313" key="12">
    <source>
        <dbReference type="Proteomes" id="UP000672032"/>
    </source>
</evidence>
<comment type="function">
    <text evidence="1">The complex LTO1:YAE1 may function as a target specific adapter that probably recruits apo-RPLI1 to the cytosolic iron-sulfur protein assembly (CIA) complex machinery. May be required for biogenesis of the large ribosomal subunit and initiation of translation.</text>
</comment>
<gene>
    <name evidence="11" type="ORF">DSL72_002021</name>
</gene>
<dbReference type="InterPro" id="IPR038881">
    <property type="entry name" value="Yae1-like"/>
</dbReference>
<keyword evidence="9" id="KW-0539">Nucleus</keyword>
<accession>A0A8A3PBI3</accession>
<evidence type="ECO:0000256" key="9">
    <source>
        <dbReference type="ARBA" id="ARBA00023242"/>
    </source>
</evidence>
<evidence type="ECO:0000256" key="7">
    <source>
        <dbReference type="ARBA" id="ARBA00018400"/>
    </source>
</evidence>
<dbReference type="GO" id="GO:0005634">
    <property type="term" value="C:nucleus"/>
    <property type="evidence" value="ECO:0007669"/>
    <property type="project" value="UniProtKB-SubCell"/>
</dbReference>
<proteinExistence type="inferred from homology"/>